<name>A0A0A9DJ99_ARUDO</name>
<dbReference type="AlphaFoldDB" id="A0A0A9DJ99"/>
<accession>A0A0A9DJ99</accession>
<evidence type="ECO:0000313" key="1">
    <source>
        <dbReference type="EMBL" id="JAD87886.1"/>
    </source>
</evidence>
<proteinExistence type="predicted"/>
<organism evidence="1">
    <name type="scientific">Arundo donax</name>
    <name type="common">Giant reed</name>
    <name type="synonym">Donax arundinaceus</name>
    <dbReference type="NCBI Taxonomy" id="35708"/>
    <lineage>
        <taxon>Eukaryota</taxon>
        <taxon>Viridiplantae</taxon>
        <taxon>Streptophyta</taxon>
        <taxon>Embryophyta</taxon>
        <taxon>Tracheophyta</taxon>
        <taxon>Spermatophyta</taxon>
        <taxon>Magnoliopsida</taxon>
        <taxon>Liliopsida</taxon>
        <taxon>Poales</taxon>
        <taxon>Poaceae</taxon>
        <taxon>PACMAD clade</taxon>
        <taxon>Arundinoideae</taxon>
        <taxon>Arundineae</taxon>
        <taxon>Arundo</taxon>
    </lineage>
</organism>
<reference evidence="1" key="2">
    <citation type="journal article" date="2015" name="Data Brief">
        <title>Shoot transcriptome of the giant reed, Arundo donax.</title>
        <authorList>
            <person name="Barrero R.A."/>
            <person name="Guerrero F.D."/>
            <person name="Moolhuijzen P."/>
            <person name="Goolsby J.A."/>
            <person name="Tidwell J."/>
            <person name="Bellgard S.E."/>
            <person name="Bellgard M.I."/>
        </authorList>
    </citation>
    <scope>NUCLEOTIDE SEQUENCE</scope>
    <source>
        <tissue evidence="1">Shoot tissue taken approximately 20 cm above the soil surface</tissue>
    </source>
</reference>
<protein>
    <submittedName>
        <fullName evidence="1">Uncharacterized protein</fullName>
    </submittedName>
</protein>
<reference evidence="1" key="1">
    <citation type="submission" date="2014-09" db="EMBL/GenBank/DDBJ databases">
        <authorList>
            <person name="Magalhaes I.L.F."/>
            <person name="Oliveira U."/>
            <person name="Santos F.R."/>
            <person name="Vidigal T.H.D.A."/>
            <person name="Brescovit A.D."/>
            <person name="Santos A.J."/>
        </authorList>
    </citation>
    <scope>NUCLEOTIDE SEQUENCE</scope>
    <source>
        <tissue evidence="1">Shoot tissue taken approximately 20 cm above the soil surface</tissue>
    </source>
</reference>
<sequence length="115" mass="13308">MRYNCRPCCNRWVCLHLYQLSHNIYSKIWQTAACKSEREVNKGLLIQQFVLLFKCMTDHIVGLVKPVNITTLCQASDELAQDGLSWKSIHVNMLLISPPCIIKSLLINCILYLQR</sequence>
<dbReference type="EMBL" id="GBRH01210009">
    <property type="protein sequence ID" value="JAD87886.1"/>
    <property type="molecule type" value="Transcribed_RNA"/>
</dbReference>